<sequence length="442" mass="48788">MLLLKNATAVQFEPAFIKEGVDIAIDGSTIKEVGANLSMKYPDAIVKEMHGKLVMPGLVCSHNHFYSGLARGVMADIKPSPDFISILKNLWWRMDRALDEEAVYYSGLICSLEAIKSGCTSVIDHHASPNYIGGSLSTMRKGFIKAGLRGMTCFETTDRNGGMKEMMAGVEENIAFAQLIDRAKEEGTEPYLVEAHIGAHAPFTVTNDGLAMMAEAVQATGRGIHVHVAEDRYDVTHSHHHYSQDIVERLDSFGLINEKTLLAHGLFLSDRDIDILNAKDGFLVHNARSNMNNNVGYNNKLTRFKNVALGTDGIGADMLEELKFSFFKHRDAGGPLWPDSFMKNLWNGNEILARNFGAKFGRLEAGNKADLTILDYTSPTPFVADNLAGHVAFGMNAGNVNSVMVEGRFVYEDRAFPFDIAPIYAEASKVAERLWKTMDQLD</sequence>
<dbReference type="InterPro" id="IPR017700">
    <property type="entry name" value="Aminohydrolase_SsnA"/>
</dbReference>
<dbReference type="NCBIfam" id="TIGR03314">
    <property type="entry name" value="Se_ssnA"/>
    <property type="match status" value="1"/>
</dbReference>
<dbReference type="NCBIfam" id="NF005540">
    <property type="entry name" value="PRK07203.1"/>
    <property type="match status" value="1"/>
</dbReference>
<dbReference type="RefSeq" id="WP_107241837.1">
    <property type="nucleotide sequence ID" value="NZ_JAKJUA010000047.1"/>
</dbReference>
<dbReference type="AlphaFoldDB" id="A0A2T3JMG3"/>
<dbReference type="SUPFAM" id="SSF51338">
    <property type="entry name" value="Composite domain of metallo-dependent hydrolases"/>
    <property type="match status" value="1"/>
</dbReference>
<dbReference type="InterPro" id="IPR011059">
    <property type="entry name" value="Metal-dep_hydrolase_composite"/>
</dbReference>
<comment type="similarity">
    <text evidence="1">Belongs to the metallo-dependent hydrolases superfamily. ATZ/TRZ family.</text>
</comment>
<evidence type="ECO:0000256" key="2">
    <source>
        <dbReference type="ARBA" id="ARBA00022801"/>
    </source>
</evidence>
<dbReference type="PANTHER" id="PTHR43794:SF11">
    <property type="entry name" value="AMIDOHYDROLASE-RELATED DOMAIN-CONTAINING PROTEIN"/>
    <property type="match status" value="1"/>
</dbReference>
<dbReference type="GO" id="GO:0016810">
    <property type="term" value="F:hydrolase activity, acting on carbon-nitrogen (but not peptide) bonds"/>
    <property type="evidence" value="ECO:0007669"/>
    <property type="project" value="InterPro"/>
</dbReference>
<dbReference type="Gene3D" id="2.30.40.10">
    <property type="entry name" value="Urease, subunit C, domain 1"/>
    <property type="match status" value="1"/>
</dbReference>
<proteinExistence type="inferred from homology"/>
<dbReference type="Gene3D" id="3.20.20.140">
    <property type="entry name" value="Metal-dependent hydrolases"/>
    <property type="match status" value="1"/>
</dbReference>
<comment type="caution">
    <text evidence="4">The sequence shown here is derived from an EMBL/GenBank/DDBJ whole genome shotgun (WGS) entry which is preliminary data.</text>
</comment>
<evidence type="ECO:0000313" key="5">
    <source>
        <dbReference type="Proteomes" id="UP000240987"/>
    </source>
</evidence>
<accession>A0A2T3JMG3</accession>
<evidence type="ECO:0000256" key="1">
    <source>
        <dbReference type="ARBA" id="ARBA00006745"/>
    </source>
</evidence>
<feature type="domain" description="Amidohydrolase-related" evidence="3">
    <location>
        <begin position="53"/>
        <end position="410"/>
    </location>
</feature>
<keyword evidence="5" id="KW-1185">Reference proteome</keyword>
<organism evidence="4 5">
    <name type="scientific">Photobacterium frigidiphilum</name>
    <dbReference type="NCBI Taxonomy" id="264736"/>
    <lineage>
        <taxon>Bacteria</taxon>
        <taxon>Pseudomonadati</taxon>
        <taxon>Pseudomonadota</taxon>
        <taxon>Gammaproteobacteria</taxon>
        <taxon>Vibrionales</taxon>
        <taxon>Vibrionaceae</taxon>
        <taxon>Photobacterium</taxon>
    </lineage>
</organism>
<name>A0A2T3JMG3_9GAMM</name>
<dbReference type="PANTHER" id="PTHR43794">
    <property type="entry name" value="AMINOHYDROLASE SSNA-RELATED"/>
    <property type="match status" value="1"/>
</dbReference>
<dbReference type="OrthoDB" id="9807210at2"/>
<dbReference type="InterPro" id="IPR032466">
    <property type="entry name" value="Metal_Hydrolase"/>
</dbReference>
<evidence type="ECO:0000313" key="4">
    <source>
        <dbReference type="EMBL" id="PSU50224.1"/>
    </source>
</evidence>
<dbReference type="SUPFAM" id="SSF51556">
    <property type="entry name" value="Metallo-dependent hydrolases"/>
    <property type="match status" value="1"/>
</dbReference>
<evidence type="ECO:0000259" key="3">
    <source>
        <dbReference type="Pfam" id="PF01979"/>
    </source>
</evidence>
<reference evidence="4 5" key="1">
    <citation type="submission" date="2018-01" db="EMBL/GenBank/DDBJ databases">
        <title>Whole genome sequencing of Histamine producing bacteria.</title>
        <authorList>
            <person name="Butler K."/>
        </authorList>
    </citation>
    <scope>NUCLEOTIDE SEQUENCE [LARGE SCALE GENOMIC DNA]</scope>
    <source>
        <strain evidence="4 5">JCM 12947</strain>
    </source>
</reference>
<dbReference type="InterPro" id="IPR006680">
    <property type="entry name" value="Amidohydro-rel"/>
</dbReference>
<dbReference type="Proteomes" id="UP000240987">
    <property type="component" value="Unassembled WGS sequence"/>
</dbReference>
<dbReference type="InterPro" id="IPR050287">
    <property type="entry name" value="MTA/SAH_deaminase"/>
</dbReference>
<dbReference type="Pfam" id="PF01979">
    <property type="entry name" value="Amidohydro_1"/>
    <property type="match status" value="1"/>
</dbReference>
<dbReference type="EMBL" id="PYMJ01000004">
    <property type="protein sequence ID" value="PSU50224.1"/>
    <property type="molecule type" value="Genomic_DNA"/>
</dbReference>
<gene>
    <name evidence="4" type="ORF">C9J12_05705</name>
</gene>
<keyword evidence="2 4" id="KW-0378">Hydrolase</keyword>
<protein>
    <submittedName>
        <fullName evidence="4">Putative aminohydrolase SsnA</fullName>
    </submittedName>
</protein>